<evidence type="ECO:0000313" key="4">
    <source>
        <dbReference type="EMBL" id="MTW09352.1"/>
    </source>
</evidence>
<feature type="domain" description="HTH araC/xylS-type" evidence="3">
    <location>
        <begin position="209"/>
        <end position="309"/>
    </location>
</feature>
<dbReference type="InterPro" id="IPR009057">
    <property type="entry name" value="Homeodomain-like_sf"/>
</dbReference>
<keyword evidence="5" id="KW-1185">Reference proteome</keyword>
<proteinExistence type="predicted"/>
<gene>
    <name evidence="4" type="ORF">GM658_01960</name>
</gene>
<dbReference type="AlphaFoldDB" id="A0A6L6QAD6"/>
<evidence type="ECO:0000313" key="5">
    <source>
        <dbReference type="Proteomes" id="UP000472320"/>
    </source>
</evidence>
<dbReference type="InterPro" id="IPR018060">
    <property type="entry name" value="HTH_AraC"/>
</dbReference>
<evidence type="ECO:0000256" key="1">
    <source>
        <dbReference type="ARBA" id="ARBA00023015"/>
    </source>
</evidence>
<dbReference type="GO" id="GO:0003700">
    <property type="term" value="F:DNA-binding transcription factor activity"/>
    <property type="evidence" value="ECO:0007669"/>
    <property type="project" value="InterPro"/>
</dbReference>
<dbReference type="InterPro" id="IPR053142">
    <property type="entry name" value="PchR_regulatory_protein"/>
</dbReference>
<dbReference type="SUPFAM" id="SSF46689">
    <property type="entry name" value="Homeodomain-like"/>
    <property type="match status" value="1"/>
</dbReference>
<dbReference type="RefSeq" id="WP_155452320.1">
    <property type="nucleotide sequence ID" value="NZ_WNKX01000001.1"/>
</dbReference>
<dbReference type="Pfam" id="PF12833">
    <property type="entry name" value="HTH_18"/>
    <property type="match status" value="1"/>
</dbReference>
<accession>A0A6L6QAD6</accession>
<keyword evidence="1" id="KW-0805">Transcription regulation</keyword>
<dbReference type="OrthoDB" id="9816344at2"/>
<organism evidence="4 5">
    <name type="scientific">Massilia eburnea</name>
    <dbReference type="NCBI Taxonomy" id="1776165"/>
    <lineage>
        <taxon>Bacteria</taxon>
        <taxon>Pseudomonadati</taxon>
        <taxon>Pseudomonadota</taxon>
        <taxon>Betaproteobacteria</taxon>
        <taxon>Burkholderiales</taxon>
        <taxon>Oxalobacteraceae</taxon>
        <taxon>Telluria group</taxon>
        <taxon>Massilia</taxon>
    </lineage>
</organism>
<protein>
    <submittedName>
        <fullName evidence="4">Helix-turn-helix domain-containing protein</fullName>
    </submittedName>
</protein>
<keyword evidence="2" id="KW-0804">Transcription</keyword>
<reference evidence="4 5" key="1">
    <citation type="submission" date="2019-11" db="EMBL/GenBank/DDBJ databases">
        <title>Type strains purchased from KCTC, JCM and DSMZ.</title>
        <authorList>
            <person name="Lu H."/>
        </authorList>
    </citation>
    <scope>NUCLEOTIDE SEQUENCE [LARGE SCALE GENOMIC DNA]</scope>
    <source>
        <strain evidence="4 5">JCM 31587</strain>
    </source>
</reference>
<dbReference type="PROSITE" id="PS01124">
    <property type="entry name" value="HTH_ARAC_FAMILY_2"/>
    <property type="match status" value="1"/>
</dbReference>
<dbReference type="GO" id="GO:0043565">
    <property type="term" value="F:sequence-specific DNA binding"/>
    <property type="evidence" value="ECO:0007669"/>
    <property type="project" value="InterPro"/>
</dbReference>
<dbReference type="PANTHER" id="PTHR47893:SF1">
    <property type="entry name" value="REGULATORY PROTEIN PCHR"/>
    <property type="match status" value="1"/>
</dbReference>
<dbReference type="SMART" id="SM00342">
    <property type="entry name" value="HTH_ARAC"/>
    <property type="match status" value="1"/>
</dbReference>
<evidence type="ECO:0000259" key="3">
    <source>
        <dbReference type="PROSITE" id="PS01124"/>
    </source>
</evidence>
<comment type="caution">
    <text evidence="4">The sequence shown here is derived from an EMBL/GenBank/DDBJ whole genome shotgun (WGS) entry which is preliminary data.</text>
</comment>
<dbReference type="PANTHER" id="PTHR47893">
    <property type="entry name" value="REGULATORY PROTEIN PCHR"/>
    <property type="match status" value="1"/>
</dbReference>
<dbReference type="Proteomes" id="UP000472320">
    <property type="component" value="Unassembled WGS sequence"/>
</dbReference>
<evidence type="ECO:0000256" key="2">
    <source>
        <dbReference type="ARBA" id="ARBA00023163"/>
    </source>
</evidence>
<dbReference type="Gene3D" id="1.10.10.60">
    <property type="entry name" value="Homeodomain-like"/>
    <property type="match status" value="1"/>
</dbReference>
<dbReference type="EMBL" id="WNKX01000001">
    <property type="protein sequence ID" value="MTW09352.1"/>
    <property type="molecule type" value="Genomic_DNA"/>
</dbReference>
<name>A0A6L6QAD6_9BURK</name>
<sequence length="316" mass="35436">MTQLVCPEFDAFEAALYGVQGKYVLRSRQYRDWRLKMIDLDGAAIMLGKEGASTAYSGTGMPGYFNIFVPLSAQQYTIVNGHAFDADTIGWMSPERMFHIVAERAASWLTVAIAAPLVVRWCQSHADEFDLASLSDNFVCTGRGPVPALRSMIGRILQVERDDSAQLNFPNAAIVVRAELVDKVLRAVLDGNDRSLRYRIVQRHRWILDRALELLNSMPEGPILVDDLCAATGASERTIRNVFHHYLGMSPHRYLMLYRMHRIRSAILNAGPAATVSEICGRFGVWDFGRFAQLYCHYFGVIPSRTLGTRLSVKSS</sequence>